<dbReference type="Pfam" id="PF00908">
    <property type="entry name" value="dTDP_sugar_isom"/>
    <property type="match status" value="1"/>
</dbReference>
<evidence type="ECO:0000256" key="8">
    <source>
        <dbReference type="PIRSR" id="PIRSR600888-1"/>
    </source>
</evidence>
<evidence type="ECO:0000256" key="5">
    <source>
        <dbReference type="ARBA" id="ARBA00029758"/>
    </source>
</evidence>
<evidence type="ECO:0000256" key="9">
    <source>
        <dbReference type="PIRSR" id="PIRSR600888-3"/>
    </source>
</evidence>
<evidence type="ECO:0000313" key="11">
    <source>
        <dbReference type="Proteomes" id="UP000298274"/>
    </source>
</evidence>
<organism evidence="10 11">
    <name type="scientific">Pseudomonas veronii</name>
    <dbReference type="NCBI Taxonomy" id="76761"/>
    <lineage>
        <taxon>Bacteria</taxon>
        <taxon>Pseudomonadati</taxon>
        <taxon>Pseudomonadota</taxon>
        <taxon>Gammaproteobacteria</taxon>
        <taxon>Pseudomonadales</taxon>
        <taxon>Pseudomonadaceae</taxon>
        <taxon>Pseudomonas</taxon>
    </lineage>
</organism>
<comment type="function">
    <text evidence="2">Catalyzes the epimerization of the C3' and C5'positions of dTDP-6-deoxy-D-xylo-4-hexulose, forming dTDP-6-deoxy-L-lyxo-4-hexulose.</text>
</comment>
<evidence type="ECO:0000256" key="4">
    <source>
        <dbReference type="ARBA" id="ARBA00019595"/>
    </source>
</evidence>
<evidence type="ECO:0000256" key="7">
    <source>
        <dbReference type="ARBA" id="ARBA00033311"/>
    </source>
</evidence>
<proteinExistence type="predicted"/>
<comment type="catalytic activity">
    <reaction evidence="1">
        <text>dTDP-4-dehydro-6-deoxy-alpha-D-glucose = dTDP-4-dehydro-beta-L-rhamnose</text>
        <dbReference type="Rhea" id="RHEA:16969"/>
        <dbReference type="ChEBI" id="CHEBI:57649"/>
        <dbReference type="ChEBI" id="CHEBI:62830"/>
        <dbReference type="EC" id="5.1.3.13"/>
    </reaction>
</comment>
<dbReference type="GO" id="GO:0008830">
    <property type="term" value="F:dTDP-4-dehydrorhamnose 3,5-epimerase activity"/>
    <property type="evidence" value="ECO:0007669"/>
    <property type="project" value="UniProtKB-EC"/>
</dbReference>
<dbReference type="Proteomes" id="UP000298274">
    <property type="component" value="Chromosome"/>
</dbReference>
<dbReference type="InterPro" id="IPR011051">
    <property type="entry name" value="RmlC_Cupin_sf"/>
</dbReference>
<dbReference type="GO" id="GO:0000271">
    <property type="term" value="P:polysaccharide biosynthetic process"/>
    <property type="evidence" value="ECO:0007669"/>
    <property type="project" value="TreeGrafter"/>
</dbReference>
<name>A0A4P7YBL5_PSEVE</name>
<dbReference type="RefSeq" id="WP_082118753.1">
    <property type="nucleotide sequence ID" value="NZ_CP039631.3"/>
</dbReference>
<evidence type="ECO:0000256" key="6">
    <source>
        <dbReference type="ARBA" id="ARBA00031424"/>
    </source>
</evidence>
<reference evidence="11" key="1">
    <citation type="submission" date="2019-04" db="EMBL/GenBank/DDBJ databases">
        <title>Complete genome sequence of Pseudomonas veronii strain PVy, a versatile degrader capable of using multiple contaminants as sole carbon sources.</title>
        <authorList>
            <person name="Lopez-Echartea E."/>
            <person name="Ridl J."/>
            <person name="Pajer P."/>
            <person name="Strejcek M."/>
            <person name="Suman J."/>
            <person name="Uhlik O."/>
        </authorList>
    </citation>
    <scope>NUCLEOTIDE SEQUENCE [LARGE SCALE GENOMIC DNA]</scope>
    <source>
        <strain evidence="11">Pvy</strain>
    </source>
</reference>
<accession>A0A4P7YBL5</accession>
<evidence type="ECO:0000256" key="3">
    <source>
        <dbReference type="ARBA" id="ARBA00012098"/>
    </source>
</evidence>
<dbReference type="CDD" id="cd00438">
    <property type="entry name" value="cupin_RmlC"/>
    <property type="match status" value="1"/>
</dbReference>
<dbReference type="SUPFAM" id="SSF51182">
    <property type="entry name" value="RmlC-like cupins"/>
    <property type="match status" value="1"/>
</dbReference>
<evidence type="ECO:0000256" key="2">
    <source>
        <dbReference type="ARBA" id="ARBA00001997"/>
    </source>
</evidence>
<feature type="active site" description="Proton donor" evidence="8">
    <location>
        <position position="131"/>
    </location>
</feature>
<evidence type="ECO:0000256" key="1">
    <source>
        <dbReference type="ARBA" id="ARBA00001298"/>
    </source>
</evidence>
<dbReference type="GO" id="GO:0005829">
    <property type="term" value="C:cytosol"/>
    <property type="evidence" value="ECO:0007669"/>
    <property type="project" value="TreeGrafter"/>
</dbReference>
<feature type="site" description="Participates in a stacking interaction with the thymidine ring of dTDP-4-oxo-6-deoxyglucose" evidence="9">
    <location>
        <position position="137"/>
    </location>
</feature>
<protein>
    <recommendedName>
        <fullName evidence="4">dTDP-4-dehydrorhamnose 3,5-epimerase</fullName>
        <ecNumber evidence="3">5.1.3.13</ecNumber>
    </recommendedName>
    <alternativeName>
        <fullName evidence="6">Thymidine diphospho-4-keto-rhamnose 3,5-epimerase</fullName>
    </alternativeName>
    <alternativeName>
        <fullName evidence="5">dTDP-4-keto-6-deoxyglucose 3,5-epimerase</fullName>
    </alternativeName>
    <alternativeName>
        <fullName evidence="7">dTDP-6-deoxy-D-xylo-4-hexulose 3,5-epimerase</fullName>
    </alternativeName>
</protein>
<dbReference type="InterPro" id="IPR014710">
    <property type="entry name" value="RmlC-like_jellyroll"/>
</dbReference>
<gene>
    <name evidence="10" type="ORF">E4167_32500</name>
</gene>
<dbReference type="AlphaFoldDB" id="A0A4P7YBL5"/>
<dbReference type="Gene3D" id="2.60.120.10">
    <property type="entry name" value="Jelly Rolls"/>
    <property type="match status" value="1"/>
</dbReference>
<evidence type="ECO:0000313" key="10">
    <source>
        <dbReference type="EMBL" id="QCG68511.1"/>
    </source>
</evidence>
<dbReference type="PANTHER" id="PTHR21047">
    <property type="entry name" value="DTDP-6-DEOXY-D-GLUCOSE-3,5 EPIMERASE"/>
    <property type="match status" value="1"/>
</dbReference>
<dbReference type="PANTHER" id="PTHR21047:SF2">
    <property type="entry name" value="THYMIDINE DIPHOSPHO-4-KETO-RHAMNOSE 3,5-EPIMERASE"/>
    <property type="match status" value="1"/>
</dbReference>
<dbReference type="InterPro" id="IPR000888">
    <property type="entry name" value="RmlC-like"/>
</dbReference>
<sequence>MEKQETGFAGCFEIQGDVFKDVRGVFLKTYQEQLFIDLGLRKDWREEYYSISRKNVIRGMHFQMPPEDHAKLVYCLHGEVLDVVLDLRVDSPTYLKSRSFLLSPERGNFIYIPSGLAHGFLSMTEGSVMQYKVTSAYSAEHDAGLAWDSFNFEWPVESPVISERDRLHSDVAKFNSPFRMIAE</sequence>
<feature type="active site" description="Proton acceptor" evidence="8">
    <location>
        <position position="61"/>
    </location>
</feature>
<dbReference type="EMBL" id="CP039631">
    <property type="protein sequence ID" value="QCG68511.1"/>
    <property type="molecule type" value="Genomic_DNA"/>
</dbReference>
<dbReference type="GO" id="GO:0019305">
    <property type="term" value="P:dTDP-rhamnose biosynthetic process"/>
    <property type="evidence" value="ECO:0007669"/>
    <property type="project" value="TreeGrafter"/>
</dbReference>
<dbReference type="EC" id="5.1.3.13" evidence="3"/>